<name>E1YID5_9BACT</name>
<dbReference type="InterPro" id="IPR007569">
    <property type="entry name" value="DUF559"/>
</dbReference>
<dbReference type="PANTHER" id="PTHR38590:SF1">
    <property type="entry name" value="BLL0828 PROTEIN"/>
    <property type="match status" value="1"/>
</dbReference>
<dbReference type="Gene3D" id="3.40.960.10">
    <property type="entry name" value="VSR Endonuclease"/>
    <property type="match status" value="1"/>
</dbReference>
<proteinExistence type="predicted"/>
<evidence type="ECO:0000259" key="1">
    <source>
        <dbReference type="Pfam" id="PF04480"/>
    </source>
</evidence>
<dbReference type="InterPro" id="IPR011335">
    <property type="entry name" value="Restrct_endonuc-II-like"/>
</dbReference>
<evidence type="ECO:0000313" key="2">
    <source>
        <dbReference type="EMBL" id="CBX29982.1"/>
    </source>
</evidence>
<reference evidence="2" key="1">
    <citation type="journal article" date="2011" name="Environ. Microbiol.">
        <title>Genomic insights into the metabolic potential of the polycyclic aromatic hydrocarbon degrading sulfate-reducing Deltaproteobacterium N47.</title>
        <authorList>
            <person name="Bergmann F."/>
            <person name="Selesi D."/>
            <person name="Weinmaier T."/>
            <person name="Tischler P."/>
            <person name="Rattei T."/>
            <person name="Meckenstock R.U."/>
        </authorList>
    </citation>
    <scope>NUCLEOTIDE SEQUENCE</scope>
</reference>
<dbReference type="SUPFAM" id="SSF52980">
    <property type="entry name" value="Restriction endonuclease-like"/>
    <property type="match status" value="1"/>
</dbReference>
<organism evidence="2">
    <name type="scientific">uncultured Desulfobacterium sp</name>
    <dbReference type="NCBI Taxonomy" id="201089"/>
    <lineage>
        <taxon>Bacteria</taxon>
        <taxon>Pseudomonadati</taxon>
        <taxon>Thermodesulfobacteriota</taxon>
        <taxon>Desulfobacteria</taxon>
        <taxon>Desulfobacterales</taxon>
        <taxon>Desulfobacteriaceae</taxon>
        <taxon>Desulfobacterium</taxon>
        <taxon>environmental samples</taxon>
    </lineage>
</organism>
<accession>E1YID5</accession>
<dbReference type="AlphaFoldDB" id="E1YID5"/>
<sequence length="73" mass="8559">MKISYNPKLKALSRKLRKQGVLSEVLLWEQLKGKKMKGFQFMRQKPVGNYIVDFYCSKLKLVIEIDGESHVML</sequence>
<dbReference type="EMBL" id="FR695874">
    <property type="protein sequence ID" value="CBX29982.1"/>
    <property type="molecule type" value="Genomic_DNA"/>
</dbReference>
<dbReference type="Pfam" id="PF04480">
    <property type="entry name" value="DUF559"/>
    <property type="match status" value="1"/>
</dbReference>
<dbReference type="PANTHER" id="PTHR38590">
    <property type="entry name" value="BLL0828 PROTEIN"/>
    <property type="match status" value="1"/>
</dbReference>
<protein>
    <submittedName>
        <fullName evidence="2">Uncharacterized protein HI0925</fullName>
    </submittedName>
</protein>
<dbReference type="InterPro" id="IPR047216">
    <property type="entry name" value="Endonuclease_DUF559_bact"/>
</dbReference>
<feature type="domain" description="DUF559" evidence="1">
    <location>
        <begin position="8"/>
        <end position="71"/>
    </location>
</feature>
<gene>
    <name evidence="2" type="ORF">N47_D27910</name>
</gene>